<sequence>MTYGNATQTGRRLFALTGRTSILAGAAVAGCLWNAASASAQTAPLPPVQGFEQPSGLKLGGFDFFTRAQAGIQATDNIRLDPTEEADLKRVLALNAVARSSWEKHALAATVGYVSQQALDIRDQKSDALSGTLSGRYDFTDEVNLRVGLLSEESIIGKNDPLQFNGNLNGTTQTNTLEAALGWDDKTYFVNVLSRYQDISNDTDIDVTVVSRVQSQDREEYNLTVEAGKHYGWGKASVFGGPIRIRYSGSEIILPEDRDSEGGRAGISIQYQEGNLTGLFRAIGFAQYFNAPTIGDVISGVGTAQLSYKIDDEWGVGGVIERTFDETNIETSGGLFTNLAGIAALYKPRSDVYIKAGPTYRFYEIEGTPYEAESFTLDMAAAWQVHERVELVFNSSISNQIVNDAFLADLQYSEANATISVVVTF</sequence>
<keyword evidence="3" id="KW-1185">Reference proteome</keyword>
<dbReference type="KEGG" id="naci:NUH88_13705"/>
<name>A0A9J7AMS2_9PROT</name>
<protein>
    <submittedName>
        <fullName evidence="2">Outer membrane beta-barrel protein</fullName>
    </submittedName>
</protein>
<feature type="signal peptide" evidence="1">
    <location>
        <begin position="1"/>
        <end position="40"/>
    </location>
</feature>
<reference evidence="2" key="1">
    <citation type="submission" date="2022-08" db="EMBL/GenBank/DDBJ databases">
        <title>Nisaea acidiphila sp. nov., isolated from a marine algal debris and emended description of the genus Nisaea Urios et al. 2008.</title>
        <authorList>
            <person name="Kwon K."/>
        </authorList>
    </citation>
    <scope>NUCLEOTIDE SEQUENCE</scope>
    <source>
        <strain evidence="2">MEBiC11861</strain>
    </source>
</reference>
<evidence type="ECO:0000313" key="2">
    <source>
        <dbReference type="EMBL" id="UUX48462.1"/>
    </source>
</evidence>
<gene>
    <name evidence="2" type="ORF">NUH88_13705</name>
</gene>
<proteinExistence type="predicted"/>
<dbReference type="Pfam" id="PF10082">
    <property type="entry name" value="BBP2_2"/>
    <property type="match status" value="1"/>
</dbReference>
<keyword evidence="1" id="KW-0732">Signal</keyword>
<organism evidence="2 3">
    <name type="scientific">Nisaea acidiphila</name>
    <dbReference type="NCBI Taxonomy" id="1862145"/>
    <lineage>
        <taxon>Bacteria</taxon>
        <taxon>Pseudomonadati</taxon>
        <taxon>Pseudomonadota</taxon>
        <taxon>Alphaproteobacteria</taxon>
        <taxon>Rhodospirillales</taxon>
        <taxon>Thalassobaculaceae</taxon>
        <taxon>Nisaea</taxon>
    </lineage>
</organism>
<dbReference type="AlphaFoldDB" id="A0A9J7AMS2"/>
<accession>A0A9J7AMS2</accession>
<dbReference type="EMBL" id="CP102480">
    <property type="protein sequence ID" value="UUX48462.1"/>
    <property type="molecule type" value="Genomic_DNA"/>
</dbReference>
<evidence type="ECO:0000256" key="1">
    <source>
        <dbReference type="SAM" id="SignalP"/>
    </source>
</evidence>
<dbReference type="InterPro" id="IPR018759">
    <property type="entry name" value="BBP2_2"/>
</dbReference>
<dbReference type="RefSeq" id="WP_257766969.1">
    <property type="nucleotide sequence ID" value="NZ_CP102480.1"/>
</dbReference>
<feature type="chain" id="PRO_5039924673" evidence="1">
    <location>
        <begin position="41"/>
        <end position="425"/>
    </location>
</feature>
<dbReference type="Proteomes" id="UP001060336">
    <property type="component" value="Chromosome"/>
</dbReference>
<evidence type="ECO:0000313" key="3">
    <source>
        <dbReference type="Proteomes" id="UP001060336"/>
    </source>
</evidence>